<gene>
    <name evidence="2" type="ORF">G7043_08750</name>
</gene>
<comment type="caution">
    <text evidence="2">The sequence shown here is derived from an EMBL/GenBank/DDBJ whole genome shotgun (WGS) entry which is preliminary data.</text>
</comment>
<sequence length="154" mass="16842">MSRLKLVAALAVVTALGGCSPLPSWAAKLTPTGLPQFVDTDCETLGAEWMQVQATDDNGVVDDKDPVIWKIEFASPSQLKEITVGQKPAGAEEKVAWQPPKGDQDLVMAVQRKNGAPLRIEFTLDALKDGKVRYHNEYITADEFAKERVSCEKT</sequence>
<evidence type="ECO:0000256" key="1">
    <source>
        <dbReference type="SAM" id="SignalP"/>
    </source>
</evidence>
<evidence type="ECO:0000313" key="3">
    <source>
        <dbReference type="Proteomes" id="UP000481360"/>
    </source>
</evidence>
<keyword evidence="1" id="KW-0732">Signal</keyword>
<reference evidence="2 3" key="1">
    <citation type="submission" date="2020-03" db="EMBL/GenBank/DDBJ databases">
        <title>Isolation and identification of active actinomycetes.</title>
        <authorList>
            <person name="Sun X."/>
        </authorList>
    </citation>
    <scope>NUCLEOTIDE SEQUENCE [LARGE SCALE GENOMIC DNA]</scope>
    <source>
        <strain evidence="2 3">NEAU-D13</strain>
    </source>
</reference>
<accession>A0A7C9VLL6</accession>
<dbReference type="RefSeq" id="WP_166045090.1">
    <property type="nucleotide sequence ID" value="NZ_JAAMPJ010000002.1"/>
</dbReference>
<name>A0A7C9VLL6_9PSEU</name>
<organism evidence="2 3">
    <name type="scientific">Lentzea alba</name>
    <dbReference type="NCBI Taxonomy" id="2714351"/>
    <lineage>
        <taxon>Bacteria</taxon>
        <taxon>Bacillati</taxon>
        <taxon>Actinomycetota</taxon>
        <taxon>Actinomycetes</taxon>
        <taxon>Pseudonocardiales</taxon>
        <taxon>Pseudonocardiaceae</taxon>
        <taxon>Lentzea</taxon>
    </lineage>
</organism>
<feature type="chain" id="PRO_5028927804" description="Lipoprotein" evidence="1">
    <location>
        <begin position="27"/>
        <end position="154"/>
    </location>
</feature>
<protein>
    <recommendedName>
        <fullName evidence="4">Lipoprotein</fullName>
    </recommendedName>
</protein>
<evidence type="ECO:0000313" key="2">
    <source>
        <dbReference type="EMBL" id="NGY59014.1"/>
    </source>
</evidence>
<dbReference type="PROSITE" id="PS51257">
    <property type="entry name" value="PROKAR_LIPOPROTEIN"/>
    <property type="match status" value="1"/>
</dbReference>
<dbReference type="AlphaFoldDB" id="A0A7C9VLL6"/>
<proteinExistence type="predicted"/>
<dbReference type="EMBL" id="JAAMPJ010000002">
    <property type="protein sequence ID" value="NGY59014.1"/>
    <property type="molecule type" value="Genomic_DNA"/>
</dbReference>
<keyword evidence="3" id="KW-1185">Reference proteome</keyword>
<evidence type="ECO:0008006" key="4">
    <source>
        <dbReference type="Google" id="ProtNLM"/>
    </source>
</evidence>
<feature type="signal peptide" evidence="1">
    <location>
        <begin position="1"/>
        <end position="26"/>
    </location>
</feature>
<dbReference type="Proteomes" id="UP000481360">
    <property type="component" value="Unassembled WGS sequence"/>
</dbReference>